<comment type="caution">
    <text evidence="2">The sequence shown here is derived from an EMBL/GenBank/DDBJ whole genome shotgun (WGS) entry which is preliminary data.</text>
</comment>
<evidence type="ECO:0000313" key="2">
    <source>
        <dbReference type="EMBL" id="KAK8896223.1"/>
    </source>
</evidence>
<reference evidence="2 3" key="1">
    <citation type="submission" date="2024-04" db="EMBL/GenBank/DDBJ databases">
        <title>Tritrichomonas musculus Genome.</title>
        <authorList>
            <person name="Alves-Ferreira E."/>
            <person name="Grigg M."/>
            <person name="Lorenzi H."/>
            <person name="Galac M."/>
        </authorList>
    </citation>
    <scope>NUCLEOTIDE SEQUENCE [LARGE SCALE GENOMIC DNA]</scope>
    <source>
        <strain evidence="2 3">EAF2021</strain>
    </source>
</reference>
<name>A0ABR2KZH3_9EUKA</name>
<protein>
    <submittedName>
        <fullName evidence="2">Suppressor of G2 allele of SKP1</fullName>
    </submittedName>
</protein>
<organism evidence="2 3">
    <name type="scientific">Tritrichomonas musculus</name>
    <dbReference type="NCBI Taxonomy" id="1915356"/>
    <lineage>
        <taxon>Eukaryota</taxon>
        <taxon>Metamonada</taxon>
        <taxon>Parabasalia</taxon>
        <taxon>Tritrichomonadida</taxon>
        <taxon>Tritrichomonadidae</taxon>
        <taxon>Tritrichomonas</taxon>
    </lineage>
</organism>
<dbReference type="EMBL" id="JAPFFF010000002">
    <property type="protein sequence ID" value="KAK8896223.1"/>
    <property type="molecule type" value="Genomic_DNA"/>
</dbReference>
<evidence type="ECO:0000259" key="1">
    <source>
        <dbReference type="PROSITE" id="PS51203"/>
    </source>
</evidence>
<dbReference type="Gene3D" id="1.25.40.10">
    <property type="entry name" value="Tetratricopeptide repeat domain"/>
    <property type="match status" value="1"/>
</dbReference>
<dbReference type="InterPro" id="IPR007052">
    <property type="entry name" value="CS_dom"/>
</dbReference>
<dbReference type="PROSITE" id="PS51203">
    <property type="entry name" value="CS"/>
    <property type="match status" value="1"/>
</dbReference>
<dbReference type="InterPro" id="IPR008978">
    <property type="entry name" value="HSP20-like_chaperone"/>
</dbReference>
<dbReference type="Proteomes" id="UP001470230">
    <property type="component" value="Unassembled WGS sequence"/>
</dbReference>
<proteinExistence type="predicted"/>
<dbReference type="SUPFAM" id="SSF49764">
    <property type="entry name" value="HSP20-like chaperones"/>
    <property type="match status" value="1"/>
</dbReference>
<feature type="domain" description="CS" evidence="1">
    <location>
        <begin position="139"/>
        <end position="228"/>
    </location>
</feature>
<dbReference type="Gene3D" id="2.60.40.790">
    <property type="match status" value="1"/>
</dbReference>
<dbReference type="PANTHER" id="PTHR45862">
    <property type="entry name" value="PROTEIN SGT1 HOMOLOG"/>
    <property type="match status" value="1"/>
</dbReference>
<evidence type="ECO:0000313" key="3">
    <source>
        <dbReference type="Proteomes" id="UP001470230"/>
    </source>
</evidence>
<dbReference type="InterPro" id="IPR011990">
    <property type="entry name" value="TPR-like_helical_dom_sf"/>
</dbReference>
<dbReference type="CDD" id="cd06466">
    <property type="entry name" value="p23_CS_SGT1_like"/>
    <property type="match status" value="1"/>
</dbReference>
<dbReference type="SUPFAM" id="SSF48452">
    <property type="entry name" value="TPR-like"/>
    <property type="match status" value="1"/>
</dbReference>
<dbReference type="InterPro" id="IPR044563">
    <property type="entry name" value="Sgt1-like"/>
</dbReference>
<dbReference type="Pfam" id="PF04969">
    <property type="entry name" value="CS"/>
    <property type="match status" value="1"/>
</dbReference>
<keyword evidence="3" id="KW-1185">Reference proteome</keyword>
<sequence length="295" mass="34410">MSASSSSSRIPLFQVIDDSIIKNINNHNYPVSLLHLEQLLHEDGFLSHVNQIRHAQCLYYCKRYTESIEVAQRYIGSGNTSSDLQYIIGLSLYKLGQFYEAANIFRFNPRWELWYKKSYIMSAYSQCTVYTKKYEFPEKIENPTDWSQTKSTITITFPYAGLMVDDVSIDFYFESIDISIYKDEKQSFNQTLELYDAILPYSCSYEISATKLILKLTKVKEGDWPELLDPNDLRNKSFPVEEEIEKVIPHTKKLFESAGIRSISKCKKAQIQMLGPPETRVKRFLLKEEEEDENL</sequence>
<gene>
    <name evidence="2" type="ORF">M9Y10_014118</name>
</gene>
<accession>A0ABR2KZH3</accession>